<dbReference type="AlphaFoldDB" id="A0A016SPS3"/>
<sequence>MTMRKYHVVLHSEFGCKNSLISDEWREKMLTLHNENRGNLALGKEQGKNGPMPFAKNMNKLAWDCNMEEMADSAAQGCPNPPTAPTISGNGKLGFINATTTVGATCNSSEIAVTLVKELWRNGIKLQENQQYVPGNDAFAQMAYSVSMNLACTYKMCGKTFYLLCFYQKDVGTNRLYNPGSSIADLCADCGLPACVAGLCTNEFKPGKLFLPMEEYMSVL</sequence>
<dbReference type="InterPro" id="IPR035940">
    <property type="entry name" value="CAP_sf"/>
</dbReference>
<reference evidence="3" key="1">
    <citation type="journal article" date="2015" name="Nat. Genet.">
        <title>The genome and transcriptome of the zoonotic hookworm Ancylostoma ceylanicum identify infection-specific gene families.</title>
        <authorList>
            <person name="Schwarz E.M."/>
            <person name="Hu Y."/>
            <person name="Antoshechkin I."/>
            <person name="Miller M.M."/>
            <person name="Sternberg P.W."/>
            <person name="Aroian R.V."/>
        </authorList>
    </citation>
    <scope>NUCLEOTIDE SEQUENCE</scope>
    <source>
        <strain evidence="3">HY135</strain>
    </source>
</reference>
<dbReference type="SMART" id="SM00198">
    <property type="entry name" value="SCP"/>
    <property type="match status" value="1"/>
</dbReference>
<dbReference type="CDD" id="cd05380">
    <property type="entry name" value="CAP_euk"/>
    <property type="match status" value="1"/>
</dbReference>
<evidence type="ECO:0000259" key="1">
    <source>
        <dbReference type="SMART" id="SM00198"/>
    </source>
</evidence>
<dbReference type="Pfam" id="PF00188">
    <property type="entry name" value="CAP"/>
    <property type="match status" value="1"/>
</dbReference>
<comment type="caution">
    <text evidence="2">The sequence shown here is derived from an EMBL/GenBank/DDBJ whole genome shotgun (WGS) entry which is preliminary data.</text>
</comment>
<dbReference type="InterPro" id="IPR014044">
    <property type="entry name" value="CAP_dom"/>
</dbReference>
<dbReference type="SUPFAM" id="SSF55797">
    <property type="entry name" value="PR-1-like"/>
    <property type="match status" value="1"/>
</dbReference>
<feature type="domain" description="SCP" evidence="1">
    <location>
        <begin position="24"/>
        <end position="177"/>
    </location>
</feature>
<dbReference type="Gene3D" id="3.40.33.10">
    <property type="entry name" value="CAP"/>
    <property type="match status" value="1"/>
</dbReference>
<name>A0A016SPS3_9BILA</name>
<keyword evidence="3" id="KW-1185">Reference proteome</keyword>
<organism evidence="2 3">
    <name type="scientific">Ancylostoma ceylanicum</name>
    <dbReference type="NCBI Taxonomy" id="53326"/>
    <lineage>
        <taxon>Eukaryota</taxon>
        <taxon>Metazoa</taxon>
        <taxon>Ecdysozoa</taxon>
        <taxon>Nematoda</taxon>
        <taxon>Chromadorea</taxon>
        <taxon>Rhabditida</taxon>
        <taxon>Rhabditina</taxon>
        <taxon>Rhabditomorpha</taxon>
        <taxon>Strongyloidea</taxon>
        <taxon>Ancylostomatidae</taxon>
        <taxon>Ancylostomatinae</taxon>
        <taxon>Ancylostoma</taxon>
    </lineage>
</organism>
<dbReference type="EMBL" id="JARK01001530">
    <property type="protein sequence ID" value="EYB92386.1"/>
    <property type="molecule type" value="Genomic_DNA"/>
</dbReference>
<dbReference type="Proteomes" id="UP000024635">
    <property type="component" value="Unassembled WGS sequence"/>
</dbReference>
<dbReference type="STRING" id="53326.A0A016SPS3"/>
<gene>
    <name evidence="2" type="primary">Acey_s0194.g1417</name>
    <name evidence="2" type="synonym">ASP-s0194.g1417</name>
    <name evidence="2" type="ORF">Y032_0194g1417</name>
</gene>
<proteinExistence type="predicted"/>
<dbReference type="OrthoDB" id="5898943at2759"/>
<evidence type="ECO:0000313" key="3">
    <source>
        <dbReference type="Proteomes" id="UP000024635"/>
    </source>
</evidence>
<accession>A0A016SPS3</accession>
<protein>
    <recommendedName>
        <fullName evidence="1">SCP domain-containing protein</fullName>
    </recommendedName>
</protein>
<evidence type="ECO:0000313" key="2">
    <source>
        <dbReference type="EMBL" id="EYB92386.1"/>
    </source>
</evidence>